<name>A0A518CU41_9PLAN</name>
<feature type="compositionally biased region" description="Basic and acidic residues" evidence="1">
    <location>
        <begin position="544"/>
        <end position="561"/>
    </location>
</feature>
<feature type="region of interest" description="Disordered" evidence="1">
    <location>
        <begin position="526"/>
        <end position="561"/>
    </location>
</feature>
<feature type="region of interest" description="Disordered" evidence="1">
    <location>
        <begin position="306"/>
        <end position="330"/>
    </location>
</feature>
<reference evidence="2 3" key="1">
    <citation type="submission" date="2019-02" db="EMBL/GenBank/DDBJ databases">
        <title>Deep-cultivation of Planctomycetes and their phenomic and genomic characterization uncovers novel biology.</title>
        <authorList>
            <person name="Wiegand S."/>
            <person name="Jogler M."/>
            <person name="Boedeker C."/>
            <person name="Pinto D."/>
            <person name="Vollmers J."/>
            <person name="Rivas-Marin E."/>
            <person name="Kohn T."/>
            <person name="Peeters S.H."/>
            <person name="Heuer A."/>
            <person name="Rast P."/>
            <person name="Oberbeckmann S."/>
            <person name="Bunk B."/>
            <person name="Jeske O."/>
            <person name="Meyerdierks A."/>
            <person name="Storesund J.E."/>
            <person name="Kallscheuer N."/>
            <person name="Luecker S."/>
            <person name="Lage O.M."/>
            <person name="Pohl T."/>
            <person name="Merkel B.J."/>
            <person name="Hornburger P."/>
            <person name="Mueller R.-W."/>
            <person name="Bruemmer F."/>
            <person name="Labrenz M."/>
            <person name="Spormann A.M."/>
            <person name="Op den Camp H."/>
            <person name="Overmann J."/>
            <person name="Amann R."/>
            <person name="Jetten M.S.M."/>
            <person name="Mascher T."/>
            <person name="Medema M.H."/>
            <person name="Devos D.P."/>
            <person name="Kaster A.-K."/>
            <person name="Ovreas L."/>
            <person name="Rohde M."/>
            <person name="Galperin M.Y."/>
            <person name="Jogler C."/>
        </authorList>
    </citation>
    <scope>NUCLEOTIDE SEQUENCE [LARGE SCALE GENOMIC DNA]</scope>
    <source>
        <strain evidence="2 3">Pla110</strain>
    </source>
</reference>
<sequence>MRRQFMITMIITSLLMGIGWGYHRFVNPMLTPPTLALEHRIPVTSPELRRGPIENRELALKHLKNIEWVQQNPGYQFKMGDQAYIFAQELKQEGTMIRFEPFAMIWVPVQKPGDKEPLEPFTVTCDSGTVEFNGEFSLTSAPKGLRVVKGQLRGNVEIKGQDGLSIEGSNFVYSEEAMSIVCDDKRIQFQYNGTEGFADGLVVNLEVDEALKREGQIPISGVRSLRLRENVSIEYQPPLTEIDPNEPADFSGPVTVSSQGSLIYDLKSNVAQLLDNVQIHRQVKPGESEHLYAPEKLTIEMAAEEEPPAFPAVKSASTETSEEEEDNGLSQVRRISASGQPVRLIVEKQELLVETVNLVYDLEKRTAILNGSWGVSAQMGENHLQCPELQLIHNDADDIESVIGLGRGKLVQLDEESGDTKFQASWMKQMHFWHDIESDQDIIRLEEQAFFQVPEQNFAASAGSILVRLEEWLAPVVEGSQEEPDSKRQPVFVRAEDNVQMQMQSMEARNELTQVWIQDMTMAQANQLKQAGHSTEDDQPGGVIERHDEPEENKTPDRFEDPATVTSKEMKIIVHRIHLDENVASENEEDKKKPELVLHQAEILEQVMVKRTSPEENRNLAIAGNLVRFWRDNIGRETITVFGAPAEVQGHQVHLSGNQLQVYTETEQAEVLGPGQLSLEIRKNFEGKDLESPDNLTIAWQEKMVFSGKTASFFGHVTAMSEANQSKITCQTMNVHFTEAIAMSNEEEEQRPEIELIECKEQVRIFSKEFEGEKLTEIRKGEMWELHIHPQTGETESIGPGHFEIWVQDEDKGDLASLETSTSVMSNKSLSVSDAPWNYIRVDFNRKSSGNLRKRNNTFDGGVEMLYGPVQQPHQVIQRSQLVEGSGTMSAQQLDINQIKKQVAGSEEEATFVELLASGNVRLESDTFHARADRVSYDQSKERYHLRSLGRESVYFWRQEQAGGEPVGTIAKAMTWYPDTNQIVIDKLQGGQGVQ</sequence>
<evidence type="ECO:0000313" key="2">
    <source>
        <dbReference type="EMBL" id="QDU82749.1"/>
    </source>
</evidence>
<dbReference type="OrthoDB" id="208320at2"/>
<evidence type="ECO:0008006" key="4">
    <source>
        <dbReference type="Google" id="ProtNLM"/>
    </source>
</evidence>
<gene>
    <name evidence="2" type="ORF">Pla110_45110</name>
</gene>
<dbReference type="RefSeq" id="WP_144999199.1">
    <property type="nucleotide sequence ID" value="NZ_CP036281.1"/>
</dbReference>
<proteinExistence type="predicted"/>
<evidence type="ECO:0000256" key="1">
    <source>
        <dbReference type="SAM" id="MobiDB-lite"/>
    </source>
</evidence>
<keyword evidence="3" id="KW-1185">Reference proteome</keyword>
<dbReference type="EMBL" id="CP036281">
    <property type="protein sequence ID" value="QDU82749.1"/>
    <property type="molecule type" value="Genomic_DNA"/>
</dbReference>
<dbReference type="AlphaFoldDB" id="A0A518CU41"/>
<dbReference type="KEGG" id="plon:Pla110_45110"/>
<dbReference type="Proteomes" id="UP000317178">
    <property type="component" value="Chromosome"/>
</dbReference>
<evidence type="ECO:0000313" key="3">
    <source>
        <dbReference type="Proteomes" id="UP000317178"/>
    </source>
</evidence>
<accession>A0A518CU41</accession>
<organism evidence="2 3">
    <name type="scientific">Polystyrenella longa</name>
    <dbReference type="NCBI Taxonomy" id="2528007"/>
    <lineage>
        <taxon>Bacteria</taxon>
        <taxon>Pseudomonadati</taxon>
        <taxon>Planctomycetota</taxon>
        <taxon>Planctomycetia</taxon>
        <taxon>Planctomycetales</taxon>
        <taxon>Planctomycetaceae</taxon>
        <taxon>Polystyrenella</taxon>
    </lineage>
</organism>
<protein>
    <recommendedName>
        <fullName evidence="4">OstA-like protein</fullName>
    </recommendedName>
</protein>